<dbReference type="AlphaFoldDB" id="F9XKM8"/>
<dbReference type="Proteomes" id="UP000008062">
    <property type="component" value="Chromosome 10"/>
</dbReference>
<dbReference type="GeneID" id="13398624"/>
<keyword evidence="2" id="KW-1185">Reference proteome</keyword>
<dbReference type="HOGENOM" id="CLU_1679343_0_0_1"/>
<evidence type="ECO:0000313" key="1">
    <source>
        <dbReference type="EMBL" id="EGP84128.1"/>
    </source>
</evidence>
<organism evidence="1 2">
    <name type="scientific">Zymoseptoria tritici (strain CBS 115943 / IPO323)</name>
    <name type="common">Speckled leaf blotch fungus</name>
    <name type="synonym">Septoria tritici</name>
    <dbReference type="NCBI Taxonomy" id="336722"/>
    <lineage>
        <taxon>Eukaryota</taxon>
        <taxon>Fungi</taxon>
        <taxon>Dikarya</taxon>
        <taxon>Ascomycota</taxon>
        <taxon>Pezizomycotina</taxon>
        <taxon>Dothideomycetes</taxon>
        <taxon>Dothideomycetidae</taxon>
        <taxon>Mycosphaerellales</taxon>
        <taxon>Mycosphaerellaceae</taxon>
        <taxon>Zymoseptoria</taxon>
    </lineage>
</organism>
<dbReference type="KEGG" id="ztr:MYCGRDRAFT_96177"/>
<accession>F9XKM8</accession>
<dbReference type="RefSeq" id="XP_003849152.1">
    <property type="nucleotide sequence ID" value="XM_003849104.1"/>
</dbReference>
<name>F9XKM8_ZYMTI</name>
<gene>
    <name evidence="1" type="ORF">MYCGRDRAFT_96177</name>
</gene>
<dbReference type="InParanoid" id="F9XKM8"/>
<proteinExistence type="predicted"/>
<reference evidence="1 2" key="1">
    <citation type="journal article" date="2011" name="PLoS Genet.">
        <title>Finished genome of the fungal wheat pathogen Mycosphaerella graminicola reveals dispensome structure, chromosome plasticity, and stealth pathogenesis.</title>
        <authorList>
            <person name="Goodwin S.B."/>
            <person name="Ben M'barek S."/>
            <person name="Dhillon B."/>
            <person name="Wittenberg A.H.J."/>
            <person name="Crane C.F."/>
            <person name="Hane J.K."/>
            <person name="Foster A.J."/>
            <person name="Van der Lee T.A.J."/>
            <person name="Grimwood J."/>
            <person name="Aerts A."/>
            <person name="Antoniw J."/>
            <person name="Bailey A."/>
            <person name="Bluhm B."/>
            <person name="Bowler J."/>
            <person name="Bristow J."/>
            <person name="van der Burgt A."/>
            <person name="Canto-Canche B."/>
            <person name="Churchill A.C.L."/>
            <person name="Conde-Ferraez L."/>
            <person name="Cools H.J."/>
            <person name="Coutinho P.M."/>
            <person name="Csukai M."/>
            <person name="Dehal P."/>
            <person name="De Wit P."/>
            <person name="Donzelli B."/>
            <person name="van de Geest H.C."/>
            <person name="van Ham R.C.H.J."/>
            <person name="Hammond-Kosack K.E."/>
            <person name="Henrissat B."/>
            <person name="Kilian A."/>
            <person name="Kobayashi A.K."/>
            <person name="Koopmann E."/>
            <person name="Kourmpetis Y."/>
            <person name="Kuzniar A."/>
            <person name="Lindquist E."/>
            <person name="Lombard V."/>
            <person name="Maliepaard C."/>
            <person name="Martins N."/>
            <person name="Mehrabi R."/>
            <person name="Nap J.P.H."/>
            <person name="Ponomarenko A."/>
            <person name="Rudd J.J."/>
            <person name="Salamov A."/>
            <person name="Schmutz J."/>
            <person name="Schouten H.J."/>
            <person name="Shapiro H."/>
            <person name="Stergiopoulos I."/>
            <person name="Torriani S.F.F."/>
            <person name="Tu H."/>
            <person name="de Vries R.P."/>
            <person name="Waalwijk C."/>
            <person name="Ware S.B."/>
            <person name="Wiebenga A."/>
            <person name="Zwiers L.-H."/>
            <person name="Oliver R.P."/>
            <person name="Grigoriev I.V."/>
            <person name="Kema G.H.J."/>
        </authorList>
    </citation>
    <scope>NUCLEOTIDE SEQUENCE [LARGE SCALE GENOMIC DNA]</scope>
    <source>
        <strain evidence="2">CBS 115943 / IPO323</strain>
    </source>
</reference>
<sequence>MSRAAEGAGRASRGVRQDEVEVELEGQRCTAEVDVGHVLRSSEGYRGDVFPEEMFFDVGGERRAELRGGVDGEAADPGFFEDGEGFGEEEDFFDAGDVVFRVGGEEAVGEGEARFEGFGCGGFALEAAEAAACAAAAAAGAVGHEDVEEAAGWLVSL</sequence>
<dbReference type="EMBL" id="CM001205">
    <property type="protein sequence ID" value="EGP84128.1"/>
    <property type="molecule type" value="Genomic_DNA"/>
</dbReference>
<protein>
    <submittedName>
        <fullName evidence="1">Uncharacterized protein</fullName>
    </submittedName>
</protein>
<evidence type="ECO:0000313" key="2">
    <source>
        <dbReference type="Proteomes" id="UP000008062"/>
    </source>
</evidence>